<sequence length="755" mass="82396">MGSSKKKSTVGYKYYTTLHFAICHGPVNSIRSIWWSDKVAWQDSWVQGPGDPVMWNFKNESMFGGDDSEGGASGRVEFGFGTADQTMHGVLPNGTYDPAQMTKAALGVDSPAFPSMAINYRGLCVLFMHDNYIGNNAYLKDLSVEVERYWTGWQPGLARIGDNMNPAHIIYECLTNEEWGLGYDSSVIDDEAFTASAQTLYNEGFGLSFVWDSDQDIYDFVDQVRSCIEAAFYLNRRTGKYTLKLIRAGATPKLTVSPSNATLESFSRKAMGETSNEISVTWRNPNNEEDETVTVQDVANIEAQGRVIQTAKEYIGVRSAALATTLAQRDLQTISAQLSAAEVVVNRQAWDLMPGDVVTLNWPPLGISDLQMRVTEAAQSEPGSDSIRLQLGEDIFGRASGSFSGVQDPGWVDPASPPTLFPFTLPWEYPYPYVVNYMELDPSTLPEDTAYGTDLAAGGASSSRRLRLYGRVTTENGPAWEVLDTGAVTTVSKLASALTRELTSTAALDGTQSFDLAAVDTDSFVVLSDGTHQEIAQVSGDPASGTITLTRGLMDTHPRQWPAGTMLWFVGTTGFVSDVTQWSRGSVGRYKPSMQTPQGFFDPDSIPEDTITFRSRFSLPYSVANVTVEGSYWPATVTMAQGDFLFSVDWSTRNRLLQDSPVQVPWGAGSISPEEGTTFVAELWQGSTLVATSGEVTGTHADIPLYGVASGTYTLRVYSLRGGYRNYIDYEHTFNLVAPAANTGYGNGYGFGYGV</sequence>
<dbReference type="Proteomes" id="UP000221999">
    <property type="component" value="Segment"/>
</dbReference>
<proteinExistence type="predicted"/>
<evidence type="ECO:0000259" key="1">
    <source>
        <dbReference type="Pfam" id="PF13550"/>
    </source>
</evidence>
<dbReference type="Pfam" id="PF13550">
    <property type="entry name" value="Phage-tail_3"/>
    <property type="match status" value="1"/>
</dbReference>
<dbReference type="EMBL" id="MF476925">
    <property type="protein sequence ID" value="ASW27651.1"/>
    <property type="molecule type" value="Genomic_DNA"/>
</dbReference>
<accession>A0A248XD75</accession>
<keyword evidence="3" id="KW-1185">Reference proteome</keyword>
<evidence type="ECO:0000313" key="2">
    <source>
        <dbReference type="EMBL" id="ASW27651.1"/>
    </source>
</evidence>
<organism evidence="2 3">
    <name type="scientific">Klebsiella phage YMC16/01/N133_KPN_BP</name>
    <dbReference type="NCBI Taxonomy" id="2026102"/>
    <lineage>
        <taxon>Viruses</taxon>
        <taxon>Duplodnaviria</taxon>
        <taxon>Heunggongvirae</taxon>
        <taxon>Uroviricota</taxon>
        <taxon>Caudoviricetes</taxon>
        <taxon>Casjensviridae</taxon>
        <taxon>Seodaemunguvirus</taxon>
        <taxon>Seodaemunguvirus YMC16-01N133</taxon>
    </lineage>
</organism>
<protein>
    <submittedName>
        <fullName evidence="2">Putative virion structural protein</fullName>
    </submittedName>
</protein>
<dbReference type="InterPro" id="IPR032876">
    <property type="entry name" value="J_dom"/>
</dbReference>
<name>A0A248XD75_9CAUD</name>
<feature type="domain" description="Tip attachment protein J" evidence="1">
    <location>
        <begin position="240"/>
        <end position="375"/>
    </location>
</feature>
<reference evidence="2 3" key="1">
    <citation type="submission" date="2017-07" db="EMBL/GenBank/DDBJ databases">
        <title>Complete Genome Sequence of the Klebsiella phage YMC16/01/N133_KPN_BP.</title>
        <authorList>
            <person name="Jeon J."/>
            <person name="Yong D."/>
            <person name="Lee K."/>
        </authorList>
    </citation>
    <scope>NUCLEOTIDE SEQUENCE [LARGE SCALE GENOMIC DNA]</scope>
</reference>
<evidence type="ECO:0000313" key="3">
    <source>
        <dbReference type="Proteomes" id="UP000221999"/>
    </source>
</evidence>
<gene>
    <name evidence="2" type="ORF">KPNN133_032</name>
</gene>